<comment type="function">
    <text evidence="4">Necessary for efficient RNA polymerase transcription elongation past template-encoded arresting sites. The arresting sites in DNA have the property of trapping a certain fraction of elongating RNA polymerases that pass through, resulting in locked ternary complexes. Cleavage of the nascent transcript by cleavage factors such as GreA or GreB allows the resumption of elongation from the new 3'terminus. GreB releases sequences of up to 9 nucleotides in length.</text>
</comment>
<dbReference type="HAMAP" id="MF_00105">
    <property type="entry name" value="GreA_GreB"/>
    <property type="match status" value="1"/>
</dbReference>
<comment type="caution">
    <text evidence="7">The sequence shown here is derived from an EMBL/GenBank/DDBJ whole genome shotgun (WGS) entry which is preliminary data.</text>
</comment>
<dbReference type="GO" id="GO:0003746">
    <property type="term" value="F:translation elongation factor activity"/>
    <property type="evidence" value="ECO:0007669"/>
    <property type="project" value="UniProtKB-KW"/>
</dbReference>
<evidence type="ECO:0000313" key="8">
    <source>
        <dbReference type="Proteomes" id="UP000537890"/>
    </source>
</evidence>
<evidence type="ECO:0000256" key="1">
    <source>
        <dbReference type="ARBA" id="ARBA00023015"/>
    </source>
</evidence>
<dbReference type="Proteomes" id="UP000537890">
    <property type="component" value="Unassembled WGS sequence"/>
</dbReference>
<keyword evidence="2 4" id="KW-0238">DNA-binding</keyword>
<dbReference type="Pfam" id="PF03449">
    <property type="entry name" value="GreA_GreB_N"/>
    <property type="match status" value="1"/>
</dbReference>
<dbReference type="InterPro" id="IPR006358">
    <property type="entry name" value="Tscrpt_elong_fac_GreB"/>
</dbReference>
<proteinExistence type="inferred from homology"/>
<dbReference type="InterPro" id="IPR022691">
    <property type="entry name" value="Tscrpt_elong_fac_GreA/B_N"/>
</dbReference>
<dbReference type="InterPro" id="IPR036953">
    <property type="entry name" value="GreA/GreB_C_sf"/>
</dbReference>
<evidence type="ECO:0000313" key="7">
    <source>
        <dbReference type="EMBL" id="NYT46866.1"/>
    </source>
</evidence>
<dbReference type="InterPro" id="IPR018151">
    <property type="entry name" value="TF_GreA/GreB_CS"/>
</dbReference>
<evidence type="ECO:0000259" key="5">
    <source>
        <dbReference type="Pfam" id="PF01272"/>
    </source>
</evidence>
<dbReference type="AlphaFoldDB" id="A0A7Z0SDE1"/>
<dbReference type="PROSITE" id="PS00829">
    <property type="entry name" value="GREAB_1"/>
    <property type="match status" value="1"/>
</dbReference>
<dbReference type="PROSITE" id="PS00830">
    <property type="entry name" value="GREAB_2"/>
    <property type="match status" value="1"/>
</dbReference>
<protein>
    <recommendedName>
        <fullName evidence="4">Transcription elongation factor GreB</fullName>
    </recommendedName>
    <alternativeName>
        <fullName evidence="4">Transcript cleavage factor GreB</fullName>
    </alternativeName>
</protein>
<dbReference type="InterPro" id="IPR036805">
    <property type="entry name" value="Tscrpt_elong_fac_GreA/B_N_sf"/>
</dbReference>
<evidence type="ECO:0000256" key="2">
    <source>
        <dbReference type="ARBA" id="ARBA00023125"/>
    </source>
</evidence>
<keyword evidence="3 4" id="KW-0804">Transcription</keyword>
<dbReference type="PIRSF" id="PIRSF006092">
    <property type="entry name" value="GreA_GreB"/>
    <property type="match status" value="1"/>
</dbReference>
<organism evidence="7 8">
    <name type="scientific">Candidatus Methanofishera endochildressiae</name>
    <dbReference type="NCBI Taxonomy" id="2738884"/>
    <lineage>
        <taxon>Bacteria</taxon>
        <taxon>Pseudomonadati</taxon>
        <taxon>Pseudomonadota</taxon>
        <taxon>Gammaproteobacteria</taxon>
        <taxon>Candidatus Methanofishera</taxon>
    </lineage>
</organism>
<dbReference type="GO" id="GO:0070063">
    <property type="term" value="F:RNA polymerase binding"/>
    <property type="evidence" value="ECO:0007669"/>
    <property type="project" value="InterPro"/>
</dbReference>
<dbReference type="InterPro" id="IPR023459">
    <property type="entry name" value="Tscrpt_elong_fac_GreA/B_fam"/>
</dbReference>
<dbReference type="SUPFAM" id="SSF54534">
    <property type="entry name" value="FKBP-like"/>
    <property type="match status" value="1"/>
</dbReference>
<feature type="domain" description="Transcription elongation factor GreA/GreB C-terminal" evidence="5">
    <location>
        <begin position="90"/>
        <end position="164"/>
    </location>
</feature>
<keyword evidence="7" id="KW-0251">Elongation factor</keyword>
<comment type="similarity">
    <text evidence="4">Belongs to the GreA/GreB family. GreB subfamily.</text>
</comment>
<dbReference type="PANTHER" id="PTHR30437:SF6">
    <property type="entry name" value="TRANSCRIPTION ELONGATION FACTOR GREB"/>
    <property type="match status" value="1"/>
</dbReference>
<sequence length="171" mass="19936">MRVAWRACRPKSSPYITPIGYQRLEQELKNLWQKRKGVVSALSAAAAEGDRSENAEYIYRKKELRGIDSRIHFLQTRMPSLNIISDKPADQDRIFFSAWVLLENDKGDEVLYRIVGADEFEMDKRYISLDSPLAQALLKKTFDDQVQIHNELQKTQYTVFDIQYGLEFIVD</sequence>
<dbReference type="SUPFAM" id="SSF46557">
    <property type="entry name" value="GreA transcript cleavage protein, N-terminal domain"/>
    <property type="match status" value="1"/>
</dbReference>
<dbReference type="InterPro" id="IPR001437">
    <property type="entry name" value="Tscrpt_elong_fac_GreA/B_C"/>
</dbReference>
<evidence type="ECO:0000259" key="6">
    <source>
        <dbReference type="Pfam" id="PF03449"/>
    </source>
</evidence>
<dbReference type="Gene3D" id="3.10.50.30">
    <property type="entry name" value="Transcription elongation factor, GreA/GreB, C-terminal domain"/>
    <property type="match status" value="1"/>
</dbReference>
<keyword evidence="1 4" id="KW-0805">Transcription regulation</keyword>
<reference evidence="7 8" key="1">
    <citation type="submission" date="2020-05" db="EMBL/GenBank/DDBJ databases">
        <title>Horizontal transmission and recombination maintain forever young bacterial symbiont genomes.</title>
        <authorList>
            <person name="Russell S.L."/>
            <person name="Pepper-Tunick E."/>
            <person name="Svedberg J."/>
            <person name="Byrne A."/>
            <person name="Ruelas Castillo J."/>
            <person name="Vollmers C."/>
            <person name="Beinart R.A."/>
            <person name="Corbett-Detig R."/>
        </authorList>
    </citation>
    <scope>NUCLEOTIDE SEQUENCE [LARGE SCALE GENOMIC DNA]</scope>
    <source>
        <strain evidence="7">4727-3</strain>
    </source>
</reference>
<dbReference type="HAMAP" id="MF_00930">
    <property type="entry name" value="GreB"/>
    <property type="match status" value="1"/>
</dbReference>
<dbReference type="InterPro" id="IPR028624">
    <property type="entry name" value="Tscrpt_elong_fac_GreA/B"/>
</dbReference>
<accession>A0A7Z0SDE1</accession>
<keyword evidence="7" id="KW-0648">Protein biosynthesis</keyword>
<dbReference type="FunFam" id="1.10.287.180:FF:000001">
    <property type="entry name" value="Transcription elongation factor GreA"/>
    <property type="match status" value="1"/>
</dbReference>
<dbReference type="GO" id="GO:0003677">
    <property type="term" value="F:DNA binding"/>
    <property type="evidence" value="ECO:0007669"/>
    <property type="project" value="UniProtKB-UniRule"/>
</dbReference>
<dbReference type="GO" id="GO:0032784">
    <property type="term" value="P:regulation of DNA-templated transcription elongation"/>
    <property type="evidence" value="ECO:0007669"/>
    <property type="project" value="UniProtKB-UniRule"/>
</dbReference>
<feature type="domain" description="Transcription elongation factor GreA/GreB N-terminal" evidence="6">
    <location>
        <begin position="15"/>
        <end position="81"/>
    </location>
</feature>
<dbReference type="GO" id="GO:0006354">
    <property type="term" value="P:DNA-templated transcription elongation"/>
    <property type="evidence" value="ECO:0007669"/>
    <property type="project" value="TreeGrafter"/>
</dbReference>
<dbReference type="EMBL" id="JACCHS010000051">
    <property type="protein sequence ID" value="NYT46866.1"/>
    <property type="molecule type" value="Genomic_DNA"/>
</dbReference>
<dbReference type="PANTHER" id="PTHR30437">
    <property type="entry name" value="TRANSCRIPTION ELONGATION FACTOR GREA"/>
    <property type="match status" value="1"/>
</dbReference>
<dbReference type="Gene3D" id="1.10.287.180">
    <property type="entry name" value="Transcription elongation factor, GreA/GreB, N-terminal domain"/>
    <property type="match status" value="1"/>
</dbReference>
<evidence type="ECO:0000256" key="4">
    <source>
        <dbReference type="HAMAP-Rule" id="MF_00930"/>
    </source>
</evidence>
<evidence type="ECO:0000256" key="3">
    <source>
        <dbReference type="ARBA" id="ARBA00023163"/>
    </source>
</evidence>
<gene>
    <name evidence="4" type="primary">greB</name>
    <name evidence="7" type="ORF">H0A75_03775</name>
</gene>
<dbReference type="Pfam" id="PF01272">
    <property type="entry name" value="GreA_GreB"/>
    <property type="match status" value="1"/>
</dbReference>
<name>A0A7Z0SDE1_9GAMM</name>